<comment type="subunit">
    <text evidence="4">Part of the 50S ribosomal subunit.</text>
</comment>
<dbReference type="GO" id="GO:1990904">
    <property type="term" value="C:ribonucleoprotein complex"/>
    <property type="evidence" value="ECO:0007669"/>
    <property type="project" value="UniProtKB-KW"/>
</dbReference>
<dbReference type="GO" id="GO:0003735">
    <property type="term" value="F:structural constituent of ribosome"/>
    <property type="evidence" value="ECO:0007669"/>
    <property type="project" value="InterPro"/>
</dbReference>
<dbReference type="GO" id="GO:0009507">
    <property type="term" value="C:chloroplast"/>
    <property type="evidence" value="ECO:0007669"/>
    <property type="project" value="UniProtKB-SubCell"/>
</dbReference>
<keyword evidence="3 4" id="KW-0687">Ribonucleoprotein</keyword>
<evidence type="ECO:0000313" key="5">
    <source>
        <dbReference type="EMBL" id="AXI98037.1"/>
    </source>
</evidence>
<reference evidence="5" key="1">
    <citation type="journal article" date="2018" name="J. Appl. Phycol.">
        <title>Intrageneric chloroplast genome comparison in the genus Euglena (Phylum: Euglenophyta) with annotated chloroplast genomes of Euglena hiemalis and Euglena clara.</title>
        <authorList>
            <person name="Ellala Hewadikaramge M."/>
            <person name="Linton E."/>
        </authorList>
    </citation>
    <scope>NUCLEOTIDE SEQUENCE</scope>
    <source>
        <strain evidence="5">CCAP1224.35</strain>
    </source>
</reference>
<proteinExistence type="inferred from homology"/>
<dbReference type="RefSeq" id="YP_009512098.1">
    <property type="nucleotide sequence ID" value="NC_039156.1"/>
</dbReference>
<keyword evidence="2 4" id="KW-0689">Ribosomal protein</keyword>
<evidence type="ECO:0000256" key="2">
    <source>
        <dbReference type="ARBA" id="ARBA00022980"/>
    </source>
</evidence>
<sequence length="95" mass="11179">MVDLSFLKFQILTDKTNKLLKNNVYVFDVDKKILKRQIKNLVQNAFEVKVVSVNSYVKSSKVRRLNNFEGFKNHYKRTFITLFAGNKIIPFFSSL</sequence>
<dbReference type="InterPro" id="IPR012678">
    <property type="entry name" value="Ribosomal_uL23/eL15/eS24_sf"/>
</dbReference>
<dbReference type="GeneID" id="37624997"/>
<geneLocation type="chloroplast" evidence="5"/>
<keyword evidence="5" id="KW-0934">Plastid</keyword>
<dbReference type="HAMAP" id="MF_01369_B">
    <property type="entry name" value="Ribosomal_uL23_B"/>
    <property type="match status" value="1"/>
</dbReference>
<comment type="subcellular location">
    <subcellularLocation>
        <location evidence="4">Plastid</location>
        <location evidence="4">Chloroplast</location>
    </subcellularLocation>
</comment>
<comment type="similarity">
    <text evidence="1 4">Belongs to the universal ribosomal protein uL23 family.</text>
</comment>
<dbReference type="InterPro" id="IPR013025">
    <property type="entry name" value="Ribosomal_uL23-like"/>
</dbReference>
<dbReference type="InterPro" id="IPR012677">
    <property type="entry name" value="Nucleotide-bd_a/b_plait_sf"/>
</dbReference>
<organism evidence="5">
    <name type="scientific">Euglena hiemalis</name>
    <dbReference type="NCBI Taxonomy" id="392896"/>
    <lineage>
        <taxon>Eukaryota</taxon>
        <taxon>Discoba</taxon>
        <taxon>Euglenozoa</taxon>
        <taxon>Euglenida</taxon>
        <taxon>Spirocuta</taxon>
        <taxon>Euglenophyceae</taxon>
        <taxon>Euglenales</taxon>
        <taxon>Euglenaceae</taxon>
        <taxon>Euglena</taxon>
    </lineage>
</organism>
<evidence type="ECO:0000256" key="3">
    <source>
        <dbReference type="ARBA" id="ARBA00023274"/>
    </source>
</evidence>
<protein>
    <recommendedName>
        <fullName evidence="4">Large ribosomal subunit protein uL23c</fullName>
    </recommendedName>
</protein>
<dbReference type="AlphaFoldDB" id="A0A345UC51"/>
<comment type="function">
    <text evidence="4">Binds to 23S rRNA.</text>
</comment>
<dbReference type="GO" id="GO:0006412">
    <property type="term" value="P:translation"/>
    <property type="evidence" value="ECO:0007669"/>
    <property type="project" value="UniProtKB-UniRule"/>
</dbReference>
<name>A0A345UC51_9EUGL</name>
<dbReference type="GO" id="GO:0019843">
    <property type="term" value="F:rRNA binding"/>
    <property type="evidence" value="ECO:0007669"/>
    <property type="project" value="UniProtKB-UniRule"/>
</dbReference>
<evidence type="ECO:0000256" key="4">
    <source>
        <dbReference type="HAMAP-Rule" id="MF_01369"/>
    </source>
</evidence>
<accession>A0A345UC51</accession>
<dbReference type="EMBL" id="MF622086">
    <property type="protein sequence ID" value="AXI98037.1"/>
    <property type="molecule type" value="Genomic_DNA"/>
</dbReference>
<dbReference type="SUPFAM" id="SSF54189">
    <property type="entry name" value="Ribosomal proteins S24e, L23 and L15e"/>
    <property type="match status" value="1"/>
</dbReference>
<gene>
    <name evidence="4 5" type="primary">rpl23</name>
</gene>
<keyword evidence="4" id="KW-0699">rRNA-binding</keyword>
<dbReference type="Pfam" id="PF00276">
    <property type="entry name" value="Ribosomal_L23"/>
    <property type="match status" value="1"/>
</dbReference>
<dbReference type="Gene3D" id="3.30.70.330">
    <property type="match status" value="1"/>
</dbReference>
<keyword evidence="5" id="KW-0150">Chloroplast</keyword>
<evidence type="ECO:0000256" key="1">
    <source>
        <dbReference type="ARBA" id="ARBA00006700"/>
    </source>
</evidence>
<keyword evidence="4" id="KW-0694">RNA-binding</keyword>
<dbReference type="GO" id="GO:0005840">
    <property type="term" value="C:ribosome"/>
    <property type="evidence" value="ECO:0007669"/>
    <property type="project" value="UniProtKB-KW"/>
</dbReference>